<name>A0A5Y6DTX1_SALER</name>
<reference evidence="3" key="1">
    <citation type="submission" date="2018-07" db="EMBL/GenBank/DDBJ databases">
        <authorList>
            <consortium name="GenomeTrakr network: Whole genome sequencing for foodborne pathogen traceback"/>
        </authorList>
    </citation>
    <scope>NUCLEOTIDE SEQUENCE</scope>
    <source>
        <strain evidence="3">CFSAN028033</strain>
    </source>
</reference>
<gene>
    <name evidence="2" type="ORF">DXG86_04470</name>
    <name evidence="3" type="ORF">UA53_22285</name>
</gene>
<reference evidence="2" key="2">
    <citation type="submission" date="2018-07" db="EMBL/GenBank/DDBJ databases">
        <authorList>
            <consortium name="PulseNet: The National Subtyping Network for Foodborne Disease Surveillance"/>
            <person name="Tarr C.L."/>
            <person name="Trees E."/>
            <person name="Katz L.S."/>
            <person name="Carleton-Romer H.A."/>
            <person name="Stroika S."/>
            <person name="Kucerova Z."/>
            <person name="Roache K.F."/>
            <person name="Sabol A.L."/>
            <person name="Besser J."/>
            <person name="Gerner-Smidt P."/>
        </authorList>
    </citation>
    <scope>NUCLEOTIDE SEQUENCE</scope>
    <source>
        <strain evidence="2">PNUSAS020868</strain>
    </source>
</reference>
<evidence type="ECO:0000313" key="3">
    <source>
        <dbReference type="EMBL" id="EBP3428204.1"/>
    </source>
</evidence>
<dbReference type="RefSeq" id="WP_079916947.1">
    <property type="nucleotide sequence ID" value="NZ_MYWI01000018.1"/>
</dbReference>
<keyword evidence="1" id="KW-0812">Transmembrane</keyword>
<protein>
    <submittedName>
        <fullName evidence="2">Uncharacterized protein</fullName>
    </submittedName>
</protein>
<dbReference type="EMBL" id="AAGGHR010000001">
    <property type="protein sequence ID" value="EBN6426470.1"/>
    <property type="molecule type" value="Genomic_DNA"/>
</dbReference>
<proteinExistence type="predicted"/>
<feature type="transmembrane region" description="Helical" evidence="1">
    <location>
        <begin position="12"/>
        <end position="36"/>
    </location>
</feature>
<evidence type="ECO:0000313" key="2">
    <source>
        <dbReference type="EMBL" id="EBN6426470.1"/>
    </source>
</evidence>
<dbReference type="AlphaFoldDB" id="A0A5Y6DTX1"/>
<comment type="caution">
    <text evidence="2">The sequence shown here is derived from an EMBL/GenBank/DDBJ whole genome shotgun (WGS) entry which is preliminary data.</text>
</comment>
<keyword evidence="1" id="KW-0472">Membrane</keyword>
<sequence>MLQVVYNWPWATIWAAASALFTATTAFIAFWAMRVWRQQEALKAKMALKMAVAEYSNSLSQLPVNFGSPAIRIEKRAELRELRHKLNAILNAVLICEQMLEEYPRVVSCCRSLPEAHKDYVRGLDNNIHVKYCCHLILSQQFVFK</sequence>
<keyword evidence="1" id="KW-1133">Transmembrane helix</keyword>
<evidence type="ECO:0000256" key="1">
    <source>
        <dbReference type="SAM" id="Phobius"/>
    </source>
</evidence>
<accession>A0A5Y6DTX1</accession>
<organism evidence="2">
    <name type="scientific">Salmonella enterica</name>
    <name type="common">Salmonella choleraesuis</name>
    <dbReference type="NCBI Taxonomy" id="28901"/>
    <lineage>
        <taxon>Bacteria</taxon>
        <taxon>Pseudomonadati</taxon>
        <taxon>Pseudomonadota</taxon>
        <taxon>Gammaproteobacteria</taxon>
        <taxon>Enterobacterales</taxon>
        <taxon>Enterobacteriaceae</taxon>
        <taxon>Salmonella</taxon>
    </lineage>
</organism>
<dbReference type="EMBL" id="AAGLKZ010000035">
    <property type="protein sequence ID" value="EBP3428204.1"/>
    <property type="molecule type" value="Genomic_DNA"/>
</dbReference>